<proteinExistence type="predicted"/>
<name>A0A2K8N6F3_9BACL</name>
<gene>
    <name evidence="1" type="ORF">CVV65_02910</name>
</gene>
<dbReference type="Proteomes" id="UP000231932">
    <property type="component" value="Chromosome"/>
</dbReference>
<evidence type="ECO:0000313" key="1">
    <source>
        <dbReference type="EMBL" id="ATY84032.1"/>
    </source>
</evidence>
<protein>
    <submittedName>
        <fullName evidence="1">Uncharacterized protein</fullName>
    </submittedName>
</protein>
<reference evidence="2" key="1">
    <citation type="submission" date="2017-11" db="EMBL/GenBank/DDBJ databases">
        <title>Complete Genome Sequence of Kyrpidia sp. Strain EA-1, a thermophilic, hydrogen-oxidizing Bacterium, isolated from the Azores.</title>
        <authorList>
            <person name="Reiner J.E."/>
            <person name="Lapp C.J."/>
            <person name="Bunk B."/>
            <person name="Gescher J."/>
        </authorList>
    </citation>
    <scope>NUCLEOTIDE SEQUENCE [LARGE SCALE GENOMIC DNA]</scope>
    <source>
        <strain evidence="2">EA-1</strain>
    </source>
</reference>
<sequence>MEEVVKDRVSQLLEQWNRLQTADLESLEDDSLRFGAAFYDFVDEVRQYFEVMSEKPESLDDALERLGIREALSRLPEPLSLHFANELSYILDGITPMEDATWA</sequence>
<dbReference type="KEGG" id="kyr:CVV65_02910"/>
<dbReference type="RefSeq" id="WP_100666865.1">
    <property type="nucleotide sequence ID" value="NZ_CP024955.1"/>
</dbReference>
<dbReference type="OrthoDB" id="2382111at2"/>
<organism evidence="1 2">
    <name type="scientific">Kyrpidia spormannii</name>
    <dbReference type="NCBI Taxonomy" id="2055160"/>
    <lineage>
        <taxon>Bacteria</taxon>
        <taxon>Bacillati</taxon>
        <taxon>Bacillota</taxon>
        <taxon>Bacilli</taxon>
        <taxon>Bacillales</taxon>
        <taxon>Alicyclobacillaceae</taxon>
        <taxon>Kyrpidia</taxon>
    </lineage>
</organism>
<dbReference type="AlphaFoldDB" id="A0A2K8N6F3"/>
<accession>A0A2K8N6F3</accession>
<evidence type="ECO:0000313" key="2">
    <source>
        <dbReference type="Proteomes" id="UP000231932"/>
    </source>
</evidence>
<dbReference type="EMBL" id="CP024955">
    <property type="protein sequence ID" value="ATY84032.1"/>
    <property type="molecule type" value="Genomic_DNA"/>
</dbReference>
<keyword evidence="2" id="KW-1185">Reference proteome</keyword>